<dbReference type="Pfam" id="PF00589">
    <property type="entry name" value="Phage_integrase"/>
    <property type="match status" value="1"/>
</dbReference>
<evidence type="ECO:0000313" key="4">
    <source>
        <dbReference type="Proteomes" id="UP000016658"/>
    </source>
</evidence>
<dbReference type="Gene3D" id="1.10.443.10">
    <property type="entry name" value="Intergrase catalytic core"/>
    <property type="match status" value="1"/>
</dbReference>
<dbReference type="PANTHER" id="PTHR30349">
    <property type="entry name" value="PHAGE INTEGRASE-RELATED"/>
    <property type="match status" value="1"/>
</dbReference>
<dbReference type="InterPro" id="IPR013762">
    <property type="entry name" value="Integrase-like_cat_sf"/>
</dbReference>
<dbReference type="PROSITE" id="PS51898">
    <property type="entry name" value="TYR_RECOMBINASE"/>
    <property type="match status" value="1"/>
</dbReference>
<dbReference type="GO" id="GO:0006310">
    <property type="term" value="P:DNA recombination"/>
    <property type="evidence" value="ECO:0007669"/>
    <property type="project" value="UniProtKB-KW"/>
</dbReference>
<dbReference type="GO" id="GO:0015074">
    <property type="term" value="P:DNA integration"/>
    <property type="evidence" value="ECO:0007669"/>
    <property type="project" value="InterPro"/>
</dbReference>
<dbReference type="InterPro" id="IPR002104">
    <property type="entry name" value="Integrase_catalytic"/>
</dbReference>
<dbReference type="InterPro" id="IPR011010">
    <property type="entry name" value="DNA_brk_join_enz"/>
</dbReference>
<evidence type="ECO:0000313" key="3">
    <source>
        <dbReference type="EMBL" id="ERK46658.1"/>
    </source>
</evidence>
<organism evidence="3 4">
    <name type="scientific">Faecalitalea cylindroides ATCC 27803</name>
    <dbReference type="NCBI Taxonomy" id="649755"/>
    <lineage>
        <taxon>Bacteria</taxon>
        <taxon>Bacillati</taxon>
        <taxon>Bacillota</taxon>
        <taxon>Erysipelotrichia</taxon>
        <taxon>Erysipelotrichales</taxon>
        <taxon>Erysipelotrichaceae</taxon>
        <taxon>Faecalitalea</taxon>
    </lineage>
</organism>
<dbReference type="OrthoDB" id="9803188at2"/>
<dbReference type="PANTHER" id="PTHR30349:SF64">
    <property type="entry name" value="PROPHAGE INTEGRASE INTD-RELATED"/>
    <property type="match status" value="1"/>
</dbReference>
<dbReference type="RefSeq" id="WP_148449350.1">
    <property type="nucleotide sequence ID" value="NZ_KI270978.1"/>
</dbReference>
<keyword evidence="1" id="KW-0233">DNA recombination</keyword>
<dbReference type="EMBL" id="AWVI01000020">
    <property type="protein sequence ID" value="ERK46658.1"/>
    <property type="molecule type" value="Genomic_DNA"/>
</dbReference>
<dbReference type="Proteomes" id="UP000016658">
    <property type="component" value="Unassembled WGS sequence"/>
</dbReference>
<dbReference type="CDD" id="cd01189">
    <property type="entry name" value="INT_ICEBs1_C_like"/>
    <property type="match status" value="1"/>
</dbReference>
<feature type="domain" description="Tyr recombinase" evidence="2">
    <location>
        <begin position="23"/>
        <end position="215"/>
    </location>
</feature>
<gene>
    <name evidence="3" type="ORF">HMPREF0367_00455</name>
</gene>
<evidence type="ECO:0000259" key="2">
    <source>
        <dbReference type="PROSITE" id="PS51898"/>
    </source>
</evidence>
<dbReference type="HOGENOM" id="CLU_027562_17_2_9"/>
<proteinExistence type="predicted"/>
<comment type="caution">
    <text evidence="3">The sequence shown here is derived from an EMBL/GenBank/DDBJ whole genome shotgun (WGS) entry which is preliminary data.</text>
</comment>
<reference evidence="3 4" key="1">
    <citation type="submission" date="2013-06" db="EMBL/GenBank/DDBJ databases">
        <authorList>
            <person name="Weinstock G."/>
            <person name="Sodergren E."/>
            <person name="Lobos E.A."/>
            <person name="Fulton L."/>
            <person name="Fulton R."/>
            <person name="Courtney L."/>
            <person name="Fronick C."/>
            <person name="O'Laughlin M."/>
            <person name="Godfrey J."/>
            <person name="Wilson R.M."/>
            <person name="Miner T."/>
            <person name="Farmer C."/>
            <person name="Delehaunty K."/>
            <person name="Cordes M."/>
            <person name="Minx P."/>
            <person name="Tomlinson C."/>
            <person name="Chen J."/>
            <person name="Wollam A."/>
            <person name="Pepin K.H."/>
            <person name="Bhonagiri V."/>
            <person name="Zhang X."/>
            <person name="Warren W."/>
            <person name="Mitreva M."/>
            <person name="Mardis E.R."/>
            <person name="Wilson R.K."/>
        </authorList>
    </citation>
    <scope>NUCLEOTIDE SEQUENCE [LARGE SCALE GENOMIC DNA]</scope>
    <source>
        <strain evidence="3 4">ATCC 27803</strain>
    </source>
</reference>
<sequence length="220" mass="26042">MDVQNDPFKKMYPLQKPQEKPSTGLEIVTPKEFKLFYKAMCDYRNGLWKEYANVFWFLYMTGTRISEALSITFKDFDGKFIHINKQYFQKLKSWQTPKTKNSIRKIAIDQKTIDIIKEQYDKYSVMPRFDDSWFIFGGLKQLEPESLRRSKNIICDQLNINRFKIHSLRHSHVSNLIEAGINPYKISKRLGHSSIQITLDIYGHLLDTDERDILNAISDF</sequence>
<accession>U2QZC6</accession>
<protein>
    <submittedName>
        <fullName evidence="3">Site-specific recombinase, phage integrase family</fullName>
    </submittedName>
</protein>
<dbReference type="SUPFAM" id="SSF56349">
    <property type="entry name" value="DNA breaking-rejoining enzymes"/>
    <property type="match status" value="1"/>
</dbReference>
<dbReference type="GO" id="GO:0003677">
    <property type="term" value="F:DNA binding"/>
    <property type="evidence" value="ECO:0007669"/>
    <property type="project" value="InterPro"/>
</dbReference>
<dbReference type="InterPro" id="IPR050090">
    <property type="entry name" value="Tyrosine_recombinase_XerCD"/>
</dbReference>
<name>U2QZC6_9FIRM</name>
<evidence type="ECO:0000256" key="1">
    <source>
        <dbReference type="ARBA" id="ARBA00023172"/>
    </source>
</evidence>
<dbReference type="PATRIC" id="fig|649755.3.peg.416"/>
<dbReference type="AlphaFoldDB" id="U2QZC6"/>